<accession>A0A6I3XUH1</accession>
<keyword evidence="2" id="KW-1185">Reference proteome</keyword>
<gene>
    <name evidence="1" type="ORF">GJV26_27315</name>
</gene>
<organism evidence="1 2">
    <name type="scientific">Pseudoduganella dura</name>
    <dbReference type="NCBI Taxonomy" id="321982"/>
    <lineage>
        <taxon>Bacteria</taxon>
        <taxon>Pseudomonadati</taxon>
        <taxon>Pseudomonadota</taxon>
        <taxon>Betaproteobacteria</taxon>
        <taxon>Burkholderiales</taxon>
        <taxon>Oxalobacteraceae</taxon>
        <taxon>Telluria group</taxon>
        <taxon>Pseudoduganella</taxon>
    </lineage>
</organism>
<dbReference type="Proteomes" id="UP000431684">
    <property type="component" value="Unassembled WGS sequence"/>
</dbReference>
<proteinExistence type="predicted"/>
<comment type="caution">
    <text evidence="1">The sequence shown here is derived from an EMBL/GenBank/DDBJ whole genome shotgun (WGS) entry which is preliminary data.</text>
</comment>
<dbReference type="AlphaFoldDB" id="A0A6I3XUH1"/>
<reference evidence="1 2" key="1">
    <citation type="submission" date="2019-11" db="EMBL/GenBank/DDBJ databases">
        <title>Draft Genome Sequences of Six Type Strains of the Genus Massilia.</title>
        <authorList>
            <person name="Miess H."/>
            <person name="Frediansyah A."/>
            <person name="Goeker M."/>
            <person name="Gross H."/>
        </authorList>
    </citation>
    <scope>NUCLEOTIDE SEQUENCE [LARGE SCALE GENOMIC DNA]</scope>
    <source>
        <strain evidence="1 2">DSM 17513</strain>
    </source>
</reference>
<dbReference type="OrthoDB" id="7881187at2"/>
<evidence type="ECO:0000313" key="2">
    <source>
        <dbReference type="Proteomes" id="UP000431684"/>
    </source>
</evidence>
<evidence type="ECO:0000313" key="1">
    <source>
        <dbReference type="EMBL" id="MUI16138.1"/>
    </source>
</evidence>
<protein>
    <submittedName>
        <fullName evidence="1">DUF2004 domain-containing protein</fullName>
    </submittedName>
</protein>
<sequence length="34" mass="3874">MDVFDFSLPDDVTDYVISVRFDDSGEVENISMES</sequence>
<dbReference type="EMBL" id="WNWM01000002">
    <property type="protein sequence ID" value="MUI16138.1"/>
    <property type="molecule type" value="Genomic_DNA"/>
</dbReference>
<name>A0A6I3XUH1_9BURK</name>